<evidence type="ECO:0000256" key="5">
    <source>
        <dbReference type="ARBA" id="ARBA00022692"/>
    </source>
</evidence>
<accession>A0A1W6YID4</accession>
<dbReference type="Gene3D" id="3.30.460.20">
    <property type="entry name" value="CorA soluble domain-like"/>
    <property type="match status" value="1"/>
</dbReference>
<organism evidence="14 15">
    <name type="scientific">Bordetella genomosp. 8</name>
    <dbReference type="NCBI Taxonomy" id="1416806"/>
    <lineage>
        <taxon>Bacteria</taxon>
        <taxon>Pseudomonadati</taxon>
        <taxon>Pseudomonadota</taxon>
        <taxon>Betaproteobacteria</taxon>
        <taxon>Burkholderiales</taxon>
        <taxon>Alcaligenaceae</taxon>
        <taxon>Bordetella</taxon>
    </lineage>
</organism>
<keyword evidence="3" id="KW-0813">Transport</keyword>
<dbReference type="STRING" id="1416806.CAL12_08090"/>
<evidence type="ECO:0000313" key="15">
    <source>
        <dbReference type="Proteomes" id="UP000194151"/>
    </source>
</evidence>
<dbReference type="Pfam" id="PF01544">
    <property type="entry name" value="CorA"/>
    <property type="match status" value="1"/>
</dbReference>
<proteinExistence type="inferred from homology"/>
<evidence type="ECO:0000256" key="6">
    <source>
        <dbReference type="ARBA" id="ARBA00022842"/>
    </source>
</evidence>
<dbReference type="KEGG" id="bgv:CAL12_08090"/>
<protein>
    <submittedName>
        <fullName evidence="14">Magnesium transporter</fullName>
    </submittedName>
</protein>
<dbReference type="CDD" id="cd12830">
    <property type="entry name" value="MtCorA-like"/>
    <property type="match status" value="1"/>
</dbReference>
<evidence type="ECO:0000256" key="8">
    <source>
        <dbReference type="ARBA" id="ARBA00023065"/>
    </source>
</evidence>
<dbReference type="GO" id="GO:0015095">
    <property type="term" value="F:magnesium ion transmembrane transporter activity"/>
    <property type="evidence" value="ECO:0007669"/>
    <property type="project" value="TreeGrafter"/>
</dbReference>
<evidence type="ECO:0000256" key="13">
    <source>
        <dbReference type="SAM" id="Phobius"/>
    </source>
</evidence>
<keyword evidence="6" id="KW-0460">Magnesium</keyword>
<dbReference type="InterPro" id="IPR045863">
    <property type="entry name" value="CorA_TM1_TM2"/>
</dbReference>
<evidence type="ECO:0000256" key="10">
    <source>
        <dbReference type="ARBA" id="ARBA00034269"/>
    </source>
</evidence>
<keyword evidence="7 13" id="KW-1133">Transmembrane helix</keyword>
<gene>
    <name evidence="14" type="ORF">CAL12_08090</name>
</gene>
<dbReference type="PANTHER" id="PTHR46494">
    <property type="entry name" value="CORA FAMILY METAL ION TRANSPORTER (EUROFUNG)"/>
    <property type="match status" value="1"/>
</dbReference>
<comment type="subcellular location">
    <subcellularLocation>
        <location evidence="1">Cell membrane</location>
        <topology evidence="1">Multi-pass membrane protein</topology>
    </subcellularLocation>
</comment>
<dbReference type="Proteomes" id="UP000194151">
    <property type="component" value="Chromosome"/>
</dbReference>
<evidence type="ECO:0000256" key="3">
    <source>
        <dbReference type="ARBA" id="ARBA00022448"/>
    </source>
</evidence>
<keyword evidence="5 13" id="KW-0812">Transmembrane</keyword>
<dbReference type="InterPro" id="IPR002523">
    <property type="entry name" value="MgTranspt_CorA/ZnTranspt_ZntB"/>
</dbReference>
<dbReference type="EMBL" id="CP021108">
    <property type="protein sequence ID" value="ARP80802.1"/>
    <property type="molecule type" value="Genomic_DNA"/>
</dbReference>
<evidence type="ECO:0000256" key="7">
    <source>
        <dbReference type="ARBA" id="ARBA00022989"/>
    </source>
</evidence>
<comment type="similarity">
    <text evidence="2">Belongs to the CorA metal ion transporter (MIT) (TC 1.A.35) family.</text>
</comment>
<evidence type="ECO:0000256" key="9">
    <source>
        <dbReference type="ARBA" id="ARBA00023136"/>
    </source>
</evidence>
<reference evidence="14 15" key="1">
    <citation type="submission" date="2017-05" db="EMBL/GenBank/DDBJ databases">
        <title>Complete and WGS of Bordetella genogroups.</title>
        <authorList>
            <person name="Spilker T."/>
            <person name="LiPuma J."/>
        </authorList>
    </citation>
    <scope>NUCLEOTIDE SEQUENCE [LARGE SCALE GENOMIC DNA]</scope>
    <source>
        <strain evidence="14 15">AU19157</strain>
    </source>
</reference>
<dbReference type="SUPFAM" id="SSF144083">
    <property type="entry name" value="Magnesium transport protein CorA, transmembrane region"/>
    <property type="match status" value="1"/>
</dbReference>
<comment type="catalytic activity">
    <reaction evidence="10">
        <text>Mg(2+)(in) = Mg(2+)(out)</text>
        <dbReference type="Rhea" id="RHEA:29827"/>
        <dbReference type="ChEBI" id="CHEBI:18420"/>
    </reaction>
</comment>
<evidence type="ECO:0000256" key="11">
    <source>
        <dbReference type="ARBA" id="ARBA00045497"/>
    </source>
</evidence>
<keyword evidence="4" id="KW-1003">Cell membrane</keyword>
<keyword evidence="15" id="KW-1185">Reference proteome</keyword>
<dbReference type="GO" id="GO:0050897">
    <property type="term" value="F:cobalt ion binding"/>
    <property type="evidence" value="ECO:0007669"/>
    <property type="project" value="TreeGrafter"/>
</dbReference>
<dbReference type="OrthoDB" id="9803416at2"/>
<feature type="region of interest" description="Disordered" evidence="12">
    <location>
        <begin position="1"/>
        <end position="30"/>
    </location>
</feature>
<comment type="function">
    <text evidence="11">Mediates influx of magnesium ions. Alternates between open and closed states. Activated by low cytoplasmic Mg(2+) levels. Inactive when cytoplasmic Mg(2+) levels are high.</text>
</comment>
<feature type="transmembrane region" description="Helical" evidence="13">
    <location>
        <begin position="329"/>
        <end position="347"/>
    </location>
</feature>
<evidence type="ECO:0000256" key="1">
    <source>
        <dbReference type="ARBA" id="ARBA00004651"/>
    </source>
</evidence>
<dbReference type="FunFam" id="1.20.58.340:FF:000004">
    <property type="entry name" value="Magnesium transport protein CorA"/>
    <property type="match status" value="1"/>
</dbReference>
<feature type="compositionally biased region" description="Low complexity" evidence="12">
    <location>
        <begin position="16"/>
        <end position="30"/>
    </location>
</feature>
<evidence type="ECO:0000256" key="12">
    <source>
        <dbReference type="SAM" id="MobiDB-lite"/>
    </source>
</evidence>
<dbReference type="AlphaFoldDB" id="A0A1W6YID4"/>
<keyword evidence="8" id="KW-0406">Ion transport</keyword>
<dbReference type="GO" id="GO:0015087">
    <property type="term" value="F:cobalt ion transmembrane transporter activity"/>
    <property type="evidence" value="ECO:0007669"/>
    <property type="project" value="TreeGrafter"/>
</dbReference>
<dbReference type="RefSeq" id="WP_086064022.1">
    <property type="nucleotide sequence ID" value="NZ_CP021108.1"/>
</dbReference>
<evidence type="ECO:0000256" key="4">
    <source>
        <dbReference type="ARBA" id="ARBA00022475"/>
    </source>
</evidence>
<dbReference type="InterPro" id="IPR045861">
    <property type="entry name" value="CorA_cytoplasmic_dom"/>
</dbReference>
<dbReference type="SUPFAM" id="SSF143865">
    <property type="entry name" value="CorA soluble domain-like"/>
    <property type="match status" value="1"/>
</dbReference>
<keyword evidence="9 13" id="KW-0472">Membrane</keyword>
<evidence type="ECO:0000313" key="14">
    <source>
        <dbReference type="EMBL" id="ARP80802.1"/>
    </source>
</evidence>
<evidence type="ECO:0000256" key="2">
    <source>
        <dbReference type="ARBA" id="ARBA00009765"/>
    </source>
</evidence>
<dbReference type="Gene3D" id="1.20.58.340">
    <property type="entry name" value="Magnesium transport protein CorA, transmembrane region"/>
    <property type="match status" value="2"/>
</dbReference>
<feature type="transmembrane region" description="Helical" evidence="13">
    <location>
        <begin position="298"/>
        <end position="317"/>
    </location>
</feature>
<dbReference type="GO" id="GO:0000287">
    <property type="term" value="F:magnesium ion binding"/>
    <property type="evidence" value="ECO:0007669"/>
    <property type="project" value="TreeGrafter"/>
</dbReference>
<dbReference type="PANTHER" id="PTHR46494:SF1">
    <property type="entry name" value="CORA FAMILY METAL ION TRANSPORTER (EUROFUNG)"/>
    <property type="match status" value="1"/>
</dbReference>
<sequence length="355" mass="39399">MQEPEALSSAHRDAGGPDAAPATGAATPGTEYNGEVVASISYVKGRRDVAVPIEQIHSYVGQSERLLWLGVKNPHPELLTRVGEELQLGPKAMEEIHEPHKRPKIIDYGNVVLVVAVTLEVDGDRPLFGETQLIIGNGFLFTVRRGSTAPYSALRERLEAAPELLARGSDYVASELLDFLVDRYVQGVTKLEAVVENAEQKLLIRGAKDTDIRRLYRQRRDLLRIHNAIAPMSEICRRLARVEMTAIDEHARPYFAEVADRVTRIDELVAALRDALAFAFEASLMIGQSQQNDTTRRLASWAAILAVPTAVAGIYGMNFQHMPELSWEYGYPVTLAGIGLACGLLYWRFRRAGWL</sequence>
<dbReference type="GO" id="GO:0005886">
    <property type="term" value="C:plasma membrane"/>
    <property type="evidence" value="ECO:0007669"/>
    <property type="project" value="UniProtKB-SubCell"/>
</dbReference>
<name>A0A1W6YID4_9BORD</name>